<feature type="signal peptide" evidence="2">
    <location>
        <begin position="1"/>
        <end position="18"/>
    </location>
</feature>
<gene>
    <name evidence="3" type="primary">MUC3A</name>
</gene>
<accession>A0A9W3EML7</accession>
<feature type="non-terminal residue" evidence="3">
    <location>
        <position position="242"/>
    </location>
</feature>
<protein>
    <submittedName>
        <fullName evidence="3">Mucin-3A</fullName>
    </submittedName>
</protein>
<proteinExistence type="predicted"/>
<feature type="chain" id="PRO_5040968222" evidence="2">
    <location>
        <begin position="19"/>
        <end position="242"/>
    </location>
</feature>
<dbReference type="KEGG" id="cbai:105067770"/>
<sequence>MQLLRLLRLLWMLRVSLGATGTSAMATSTSNTLLRAALSNYSHSKGTGRWPLNISKIVSLTPDSRENIPMTIITSPHFKSISETLLNSRINSNTSTIPMSKLVFKVETTPPTMIVYMSRTDCINPTSLLITTTYPTTTCMTQNQVNFTNSYTTTPKIEKPQTSMMSISPMTTTRRVTSGMASSTRDIHKKSTTKGAAYTTAATTKRRRRRDIKRERTSFLPITSSITPTNTVGSLTYSTSSR</sequence>
<reference evidence="3" key="1">
    <citation type="submission" date="2025-08" db="UniProtKB">
        <authorList>
            <consortium name="RefSeq"/>
        </authorList>
    </citation>
    <scope>IDENTIFICATION</scope>
    <source>
        <tissue evidence="3">Blood</tissue>
    </source>
</reference>
<feature type="region of interest" description="Disordered" evidence="1">
    <location>
        <begin position="178"/>
        <end position="214"/>
    </location>
</feature>
<keyword evidence="2" id="KW-0732">Signal</keyword>
<organism evidence="3">
    <name type="scientific">Camelus bactrianus</name>
    <name type="common">Bactrian camel</name>
    <dbReference type="NCBI Taxonomy" id="9837"/>
    <lineage>
        <taxon>Eukaryota</taxon>
        <taxon>Metazoa</taxon>
        <taxon>Chordata</taxon>
        <taxon>Craniata</taxon>
        <taxon>Vertebrata</taxon>
        <taxon>Euteleostomi</taxon>
        <taxon>Mammalia</taxon>
        <taxon>Eutheria</taxon>
        <taxon>Laurasiatheria</taxon>
        <taxon>Artiodactyla</taxon>
        <taxon>Tylopoda</taxon>
        <taxon>Camelidae</taxon>
        <taxon>Camelus</taxon>
    </lineage>
</organism>
<evidence type="ECO:0000313" key="3">
    <source>
        <dbReference type="RefSeq" id="XP_010951693.1"/>
    </source>
</evidence>
<dbReference type="RefSeq" id="XP_010951693.1">
    <property type="nucleotide sequence ID" value="XM_010953391.1"/>
</dbReference>
<dbReference type="AlphaFoldDB" id="A0A9W3EML7"/>
<dbReference type="OrthoDB" id="9540266at2759"/>
<evidence type="ECO:0000256" key="2">
    <source>
        <dbReference type="SAM" id="SignalP"/>
    </source>
</evidence>
<evidence type="ECO:0000256" key="1">
    <source>
        <dbReference type="SAM" id="MobiDB-lite"/>
    </source>
</evidence>
<feature type="compositionally biased region" description="Low complexity" evidence="1">
    <location>
        <begin position="193"/>
        <end position="203"/>
    </location>
</feature>
<name>A0A9W3EML7_CAMBA</name>